<evidence type="ECO:0000256" key="3">
    <source>
        <dbReference type="ARBA" id="ARBA00022679"/>
    </source>
</evidence>
<protein>
    <recommendedName>
        <fullName evidence="1">non-specific serine/threonine protein kinase</fullName>
        <ecNumber evidence="1">2.7.11.1</ecNumber>
    </recommendedName>
</protein>
<dbReference type="GO" id="GO:0005524">
    <property type="term" value="F:ATP binding"/>
    <property type="evidence" value="ECO:0007669"/>
    <property type="project" value="UniProtKB-KW"/>
</dbReference>
<keyword evidence="4" id="KW-0547">Nucleotide-binding</keyword>
<evidence type="ECO:0000256" key="7">
    <source>
        <dbReference type="ARBA" id="ARBA00047899"/>
    </source>
</evidence>
<dbReference type="Proteomes" id="UP000250043">
    <property type="component" value="Unassembled WGS sequence"/>
</dbReference>
<dbReference type="InterPro" id="IPR051334">
    <property type="entry name" value="SRPK"/>
</dbReference>
<dbReference type="SMART" id="SM00220">
    <property type="entry name" value="S_TKc"/>
    <property type="match status" value="1"/>
</dbReference>
<evidence type="ECO:0000256" key="2">
    <source>
        <dbReference type="ARBA" id="ARBA00022527"/>
    </source>
</evidence>
<feature type="domain" description="Protein kinase" evidence="9">
    <location>
        <begin position="47"/>
        <end position="286"/>
    </location>
</feature>
<evidence type="ECO:0000256" key="4">
    <source>
        <dbReference type="ARBA" id="ARBA00022741"/>
    </source>
</evidence>
<evidence type="ECO:0000256" key="8">
    <source>
        <dbReference type="ARBA" id="ARBA00048679"/>
    </source>
</evidence>
<dbReference type="AlphaFoldDB" id="A0A8E2J593"/>
<dbReference type="GO" id="GO:0000245">
    <property type="term" value="P:spliceosomal complex assembly"/>
    <property type="evidence" value="ECO:0007669"/>
    <property type="project" value="TreeGrafter"/>
</dbReference>
<comment type="catalytic activity">
    <reaction evidence="8">
        <text>L-seryl-[protein] + ATP = O-phospho-L-seryl-[protein] + ADP + H(+)</text>
        <dbReference type="Rhea" id="RHEA:17989"/>
        <dbReference type="Rhea" id="RHEA-COMP:9863"/>
        <dbReference type="Rhea" id="RHEA-COMP:11604"/>
        <dbReference type="ChEBI" id="CHEBI:15378"/>
        <dbReference type="ChEBI" id="CHEBI:29999"/>
        <dbReference type="ChEBI" id="CHEBI:30616"/>
        <dbReference type="ChEBI" id="CHEBI:83421"/>
        <dbReference type="ChEBI" id="CHEBI:456216"/>
        <dbReference type="EC" id="2.7.11.1"/>
    </reaction>
</comment>
<dbReference type="SUPFAM" id="SSF56112">
    <property type="entry name" value="Protein kinase-like (PK-like)"/>
    <property type="match status" value="1"/>
</dbReference>
<name>A0A8E2J593_9APHY</name>
<proteinExistence type="predicted"/>
<organism evidence="10 11">
    <name type="scientific">Obba rivulosa</name>
    <dbReference type="NCBI Taxonomy" id="1052685"/>
    <lineage>
        <taxon>Eukaryota</taxon>
        <taxon>Fungi</taxon>
        <taxon>Dikarya</taxon>
        <taxon>Basidiomycota</taxon>
        <taxon>Agaricomycotina</taxon>
        <taxon>Agaricomycetes</taxon>
        <taxon>Polyporales</taxon>
        <taxon>Gelatoporiaceae</taxon>
        <taxon>Obba</taxon>
    </lineage>
</organism>
<comment type="catalytic activity">
    <reaction evidence="7">
        <text>L-threonyl-[protein] + ATP = O-phospho-L-threonyl-[protein] + ADP + H(+)</text>
        <dbReference type="Rhea" id="RHEA:46608"/>
        <dbReference type="Rhea" id="RHEA-COMP:11060"/>
        <dbReference type="Rhea" id="RHEA-COMP:11605"/>
        <dbReference type="ChEBI" id="CHEBI:15378"/>
        <dbReference type="ChEBI" id="CHEBI:30013"/>
        <dbReference type="ChEBI" id="CHEBI:30616"/>
        <dbReference type="ChEBI" id="CHEBI:61977"/>
        <dbReference type="ChEBI" id="CHEBI:456216"/>
        <dbReference type="EC" id="2.7.11.1"/>
    </reaction>
</comment>
<keyword evidence="3" id="KW-0808">Transferase</keyword>
<sequence length="289" mass="32591">MLSVQIKVEDDDGEVFKCEEEPHVLKPEYGFGYYLLTLGQKLDDGQLEVVRKLGFGLNSSVWLAKVHGSQRDHPGYKHCLRLDRIFVAMSRHGPHLCAATNVLDASVNQLLVDGPGVLPVTTLIRACLLALSACIISYCRPLPPDVKPSNTLMSLEHQDEAIDDALRTEPSETYEPRFEPELSPDPILTVRSQPLFDVAFDEVILGYPWSTAVNIWSVGCLDEFFDKEGRLLRIDNLSPDPIEERLRKYAFIYKDVPGTAAFIRRCLTIDPRDRPTAQQLLEDGWLRDA</sequence>
<keyword evidence="11" id="KW-1185">Reference proteome</keyword>
<dbReference type="GO" id="GO:0004674">
    <property type="term" value="F:protein serine/threonine kinase activity"/>
    <property type="evidence" value="ECO:0007669"/>
    <property type="project" value="UniProtKB-KW"/>
</dbReference>
<evidence type="ECO:0000259" key="9">
    <source>
        <dbReference type="SMART" id="SM00220"/>
    </source>
</evidence>
<dbReference type="Gene3D" id="1.10.510.10">
    <property type="entry name" value="Transferase(Phosphotransferase) domain 1"/>
    <property type="match status" value="2"/>
</dbReference>
<dbReference type="EMBL" id="KV722353">
    <property type="protein sequence ID" value="OCH93607.1"/>
    <property type="molecule type" value="Genomic_DNA"/>
</dbReference>
<reference evidence="10 11" key="1">
    <citation type="submission" date="2016-07" db="EMBL/GenBank/DDBJ databases">
        <title>Draft genome of the white-rot fungus Obba rivulosa 3A-2.</title>
        <authorList>
            <consortium name="DOE Joint Genome Institute"/>
            <person name="Miettinen O."/>
            <person name="Riley R."/>
            <person name="Acob R."/>
            <person name="Barry K."/>
            <person name="Cullen D."/>
            <person name="De Vries R."/>
            <person name="Hainaut M."/>
            <person name="Hatakka A."/>
            <person name="Henrissat B."/>
            <person name="Hilden K."/>
            <person name="Kuo R."/>
            <person name="Labutti K."/>
            <person name="Lipzen A."/>
            <person name="Makela M.R."/>
            <person name="Sandor L."/>
            <person name="Spatafora J.W."/>
            <person name="Grigoriev I.V."/>
            <person name="Hibbett D.S."/>
        </authorList>
    </citation>
    <scope>NUCLEOTIDE SEQUENCE [LARGE SCALE GENOMIC DNA]</scope>
    <source>
        <strain evidence="10 11">3A-2</strain>
    </source>
</reference>
<keyword evidence="2" id="KW-0723">Serine/threonine-protein kinase</keyword>
<evidence type="ECO:0000256" key="1">
    <source>
        <dbReference type="ARBA" id="ARBA00012513"/>
    </source>
</evidence>
<dbReference type="OrthoDB" id="5979581at2759"/>
<gene>
    <name evidence="10" type="ORF">OBBRIDRAFT_811058</name>
</gene>
<keyword evidence="5" id="KW-0418">Kinase</keyword>
<evidence type="ECO:0000313" key="11">
    <source>
        <dbReference type="Proteomes" id="UP000250043"/>
    </source>
</evidence>
<dbReference type="PANTHER" id="PTHR47634:SF9">
    <property type="entry name" value="PROTEIN KINASE DOMAIN-CONTAINING PROTEIN-RELATED"/>
    <property type="match status" value="1"/>
</dbReference>
<evidence type="ECO:0000313" key="10">
    <source>
        <dbReference type="EMBL" id="OCH93607.1"/>
    </source>
</evidence>
<dbReference type="EC" id="2.7.11.1" evidence="1"/>
<evidence type="ECO:0000256" key="5">
    <source>
        <dbReference type="ARBA" id="ARBA00022777"/>
    </source>
</evidence>
<dbReference type="InterPro" id="IPR000719">
    <property type="entry name" value="Prot_kinase_dom"/>
</dbReference>
<dbReference type="Gene3D" id="3.30.200.20">
    <property type="entry name" value="Phosphorylase Kinase, domain 1"/>
    <property type="match status" value="1"/>
</dbReference>
<keyword evidence="6" id="KW-0067">ATP-binding</keyword>
<dbReference type="InterPro" id="IPR011009">
    <property type="entry name" value="Kinase-like_dom_sf"/>
</dbReference>
<dbReference type="GO" id="GO:0050684">
    <property type="term" value="P:regulation of mRNA processing"/>
    <property type="evidence" value="ECO:0007669"/>
    <property type="project" value="TreeGrafter"/>
</dbReference>
<accession>A0A8E2J593</accession>
<dbReference type="PANTHER" id="PTHR47634">
    <property type="entry name" value="PROTEIN KINASE DOMAIN-CONTAINING PROTEIN-RELATED"/>
    <property type="match status" value="1"/>
</dbReference>
<evidence type="ECO:0000256" key="6">
    <source>
        <dbReference type="ARBA" id="ARBA00022840"/>
    </source>
</evidence>